<feature type="region of interest" description="Disordered" evidence="1">
    <location>
        <begin position="618"/>
        <end position="637"/>
    </location>
</feature>
<dbReference type="EMBL" id="JAAAID010000430">
    <property type="protein sequence ID" value="KAG0017617.1"/>
    <property type="molecule type" value="Genomic_DNA"/>
</dbReference>
<organism evidence="2 3">
    <name type="scientific">Entomortierella chlamydospora</name>
    <dbReference type="NCBI Taxonomy" id="101097"/>
    <lineage>
        <taxon>Eukaryota</taxon>
        <taxon>Fungi</taxon>
        <taxon>Fungi incertae sedis</taxon>
        <taxon>Mucoromycota</taxon>
        <taxon>Mortierellomycotina</taxon>
        <taxon>Mortierellomycetes</taxon>
        <taxon>Mortierellales</taxon>
        <taxon>Mortierellaceae</taxon>
        <taxon>Entomortierella</taxon>
    </lineage>
</organism>
<dbReference type="InterPro" id="IPR038279">
    <property type="entry name" value="Ndc10_dom2_sf"/>
</dbReference>
<evidence type="ECO:0000313" key="2">
    <source>
        <dbReference type="EMBL" id="KAG0017617.1"/>
    </source>
</evidence>
<feature type="compositionally biased region" description="Acidic residues" evidence="1">
    <location>
        <begin position="54"/>
        <end position="66"/>
    </location>
</feature>
<dbReference type="AlphaFoldDB" id="A0A9P6MXP1"/>
<accession>A0A9P6MXP1</accession>
<feature type="region of interest" description="Disordered" evidence="1">
    <location>
        <begin position="1"/>
        <end position="79"/>
    </location>
</feature>
<sequence>MPQQASPASPPPSSPSLGTQTLISPCPPSSQAETAPSCLSLPENVIDLQPEVPIDSDSEDETDMELEGPPKAKSNIRPYGKYVYHPNTNSSLNMRKAGHGTMKTYASYQHRWREFCNEHFRAPDEPEDPDEHTKALEEIKKEKFFVTPEHAIPFMEFQCQRELTKHIKQGHNVRVQVGFRDEDDHFSMAIRHQMILRDEDLRNLRFSECFHYMIGNAQTSHRKVPCLTSESGENRFKASESKLPDFNQPDWSSYRVIPSRSDPKVGISSSAQIAAVNKIYERNNIVSNKKTHGGRLAGSLQAQAQGAPYGETSATGRRSSRRRAMEIDFLNLSFEAAVIMAQHKDQGDCLARNRVNPSVELQRTIFPWIEDIYDPRGSNSRHEWQNQCLAAMSGADDNEQELLGPNMDDMERTQTPKEPNAAPSAPEPTESIGDEQEPGSSSLAAGTATPDMHDTKAVYKHGFLKLLVRCRRIILHDAAVLMHYGLRNYLLEDEVFQSQPFKDFAKQLIEAHESPRDDRRQQLQEAMPIVAGEIRSARESMTDDLRSMRMLLEESMKRQEDFMKRQGERLEKGLKDLGNVFQSSIQELGAALMRAQLTNQFGPTPTIRQTQLSCDHFSRGYSQNRNSSDRNRNRNNYNSSSIIFRRPCISNQS</sequence>
<feature type="compositionally biased region" description="Polar residues" evidence="1">
    <location>
        <begin position="17"/>
        <end position="34"/>
    </location>
</feature>
<gene>
    <name evidence="2" type="ORF">BGZ80_008110</name>
</gene>
<protein>
    <submittedName>
        <fullName evidence="2">Uncharacterized protein</fullName>
    </submittedName>
</protein>
<proteinExistence type="predicted"/>
<evidence type="ECO:0000256" key="1">
    <source>
        <dbReference type="SAM" id="MobiDB-lite"/>
    </source>
</evidence>
<name>A0A9P6MXP1_9FUNG</name>
<dbReference type="Proteomes" id="UP000703661">
    <property type="component" value="Unassembled WGS sequence"/>
</dbReference>
<dbReference type="GO" id="GO:0003677">
    <property type="term" value="F:DNA binding"/>
    <property type="evidence" value="ECO:0007669"/>
    <property type="project" value="InterPro"/>
</dbReference>
<comment type="caution">
    <text evidence="2">The sequence shown here is derived from an EMBL/GenBank/DDBJ whole genome shotgun (WGS) entry which is preliminary data.</text>
</comment>
<reference evidence="2" key="1">
    <citation type="journal article" date="2020" name="Fungal Divers.">
        <title>Resolving the Mortierellaceae phylogeny through synthesis of multi-gene phylogenetics and phylogenomics.</title>
        <authorList>
            <person name="Vandepol N."/>
            <person name="Liber J."/>
            <person name="Desiro A."/>
            <person name="Na H."/>
            <person name="Kennedy M."/>
            <person name="Barry K."/>
            <person name="Grigoriev I.V."/>
            <person name="Miller A.N."/>
            <person name="O'Donnell K."/>
            <person name="Stajich J.E."/>
            <person name="Bonito G."/>
        </authorList>
    </citation>
    <scope>NUCLEOTIDE SEQUENCE</scope>
    <source>
        <strain evidence="2">NRRL 2769</strain>
    </source>
</reference>
<keyword evidence="3" id="KW-1185">Reference proteome</keyword>
<dbReference type="Gene3D" id="1.10.443.20">
    <property type="entry name" value="Centromere DNA-binding protein complex CBF3 subunit, domain 2"/>
    <property type="match status" value="1"/>
</dbReference>
<evidence type="ECO:0000313" key="3">
    <source>
        <dbReference type="Proteomes" id="UP000703661"/>
    </source>
</evidence>
<feature type="region of interest" description="Disordered" evidence="1">
    <location>
        <begin position="398"/>
        <end position="449"/>
    </location>
</feature>